<protein>
    <recommendedName>
        <fullName evidence="2">Fungal-type protein kinase domain-containing protein</fullName>
    </recommendedName>
</protein>
<feature type="domain" description="Fungal-type protein kinase" evidence="2">
    <location>
        <begin position="6"/>
        <end position="68"/>
    </location>
</feature>
<proteinExistence type="predicted"/>
<dbReference type="GeneID" id="18879893"/>
<dbReference type="HOGENOM" id="CLU_633317_0_0_1"/>
<dbReference type="KEGG" id="psq:PUNSTDRAFT_137755"/>
<evidence type="ECO:0000259" key="2">
    <source>
        <dbReference type="Pfam" id="PF17667"/>
    </source>
</evidence>
<evidence type="ECO:0000256" key="1">
    <source>
        <dbReference type="SAM" id="MobiDB-lite"/>
    </source>
</evidence>
<keyword evidence="4" id="KW-1185">Reference proteome</keyword>
<dbReference type="Pfam" id="PF17667">
    <property type="entry name" value="Pkinase_fungal"/>
    <property type="match status" value="2"/>
</dbReference>
<evidence type="ECO:0000313" key="3">
    <source>
        <dbReference type="EMBL" id="EIN05071.1"/>
    </source>
</evidence>
<feature type="compositionally biased region" description="Basic and acidic residues" evidence="1">
    <location>
        <begin position="330"/>
        <end position="339"/>
    </location>
</feature>
<dbReference type="Gene3D" id="1.10.510.10">
    <property type="entry name" value="Transferase(Phosphotransferase) domain 1"/>
    <property type="match status" value="1"/>
</dbReference>
<dbReference type="SUPFAM" id="SSF56112">
    <property type="entry name" value="Protein kinase-like (PK-like)"/>
    <property type="match status" value="1"/>
</dbReference>
<sequence length="433" mass="48992">MYTTTLVGRPIQFFEDVSQLLYAMRDAIKGHRELWFSGMLHGNISPRNIFIVEDGKYTGRLIDLQNGTIYKDVVATPLDGSHRDEDYQLLTMSMENMLDVNISKDQAQELLNRHGHFGMVMFYCVNCLNKGFSREAIIAHMFGTTSHAVESFPDVDRATAKSEERLTGTEAFMSGELLLPAPTLYGKTSQNRTHNHHVIHDVESFFWVLVYLCITRDGCRGSRRPELGPSLLDRKDLHLRRFVHCLFDTKSHETLIYTKEIILNAPDHFIKSILPEVHPDLQCLSTLLEEWWRLMALSYLTYDRLTPGIIHDQVLALFDAAIEKLAEAPPHGADEKRTTTPDPATQQSPPTPGRSETEPSTQTGHWDGSPRRARSSPPRRSPSPRRDGSESPTPNPNPGAAPEFPSSKKKRTDNEGDLEERERAIDDDNCTSV</sequence>
<dbReference type="AlphaFoldDB" id="R7S5U4"/>
<dbReference type="Proteomes" id="UP000054196">
    <property type="component" value="Unassembled WGS sequence"/>
</dbReference>
<accession>R7S5U4</accession>
<dbReference type="EMBL" id="JH687551">
    <property type="protein sequence ID" value="EIN05071.1"/>
    <property type="molecule type" value="Genomic_DNA"/>
</dbReference>
<name>R7S5U4_PUNST</name>
<dbReference type="InterPro" id="IPR011009">
    <property type="entry name" value="Kinase-like_dom_sf"/>
</dbReference>
<dbReference type="PANTHER" id="PTHR38248:SF2">
    <property type="entry name" value="FUNK1 11"/>
    <property type="match status" value="1"/>
</dbReference>
<dbReference type="PANTHER" id="PTHR38248">
    <property type="entry name" value="FUNK1 6"/>
    <property type="match status" value="1"/>
</dbReference>
<reference evidence="4" key="1">
    <citation type="journal article" date="2012" name="Science">
        <title>The Paleozoic origin of enzymatic lignin decomposition reconstructed from 31 fungal genomes.</title>
        <authorList>
            <person name="Floudas D."/>
            <person name="Binder M."/>
            <person name="Riley R."/>
            <person name="Barry K."/>
            <person name="Blanchette R.A."/>
            <person name="Henrissat B."/>
            <person name="Martinez A.T."/>
            <person name="Otillar R."/>
            <person name="Spatafora J.W."/>
            <person name="Yadav J.S."/>
            <person name="Aerts A."/>
            <person name="Benoit I."/>
            <person name="Boyd A."/>
            <person name="Carlson A."/>
            <person name="Copeland A."/>
            <person name="Coutinho P.M."/>
            <person name="de Vries R.P."/>
            <person name="Ferreira P."/>
            <person name="Findley K."/>
            <person name="Foster B."/>
            <person name="Gaskell J."/>
            <person name="Glotzer D."/>
            <person name="Gorecki P."/>
            <person name="Heitman J."/>
            <person name="Hesse C."/>
            <person name="Hori C."/>
            <person name="Igarashi K."/>
            <person name="Jurgens J.A."/>
            <person name="Kallen N."/>
            <person name="Kersten P."/>
            <person name="Kohler A."/>
            <person name="Kuees U."/>
            <person name="Kumar T.K.A."/>
            <person name="Kuo A."/>
            <person name="LaButti K."/>
            <person name="Larrondo L.F."/>
            <person name="Lindquist E."/>
            <person name="Ling A."/>
            <person name="Lombard V."/>
            <person name="Lucas S."/>
            <person name="Lundell T."/>
            <person name="Martin R."/>
            <person name="McLaughlin D.J."/>
            <person name="Morgenstern I."/>
            <person name="Morin E."/>
            <person name="Murat C."/>
            <person name="Nagy L.G."/>
            <person name="Nolan M."/>
            <person name="Ohm R.A."/>
            <person name="Patyshakuliyeva A."/>
            <person name="Rokas A."/>
            <person name="Ruiz-Duenas F.J."/>
            <person name="Sabat G."/>
            <person name="Salamov A."/>
            <person name="Samejima M."/>
            <person name="Schmutz J."/>
            <person name="Slot J.C."/>
            <person name="St John F."/>
            <person name="Stenlid J."/>
            <person name="Sun H."/>
            <person name="Sun S."/>
            <person name="Syed K."/>
            <person name="Tsang A."/>
            <person name="Wiebenga A."/>
            <person name="Young D."/>
            <person name="Pisabarro A."/>
            <person name="Eastwood D.C."/>
            <person name="Martin F."/>
            <person name="Cullen D."/>
            <person name="Grigoriev I.V."/>
            <person name="Hibbett D.S."/>
        </authorList>
    </citation>
    <scope>NUCLEOTIDE SEQUENCE [LARGE SCALE GENOMIC DNA]</scope>
    <source>
        <strain evidence="4">HHB-11173 SS5</strain>
    </source>
</reference>
<dbReference type="RefSeq" id="XP_007387474.1">
    <property type="nucleotide sequence ID" value="XM_007387412.1"/>
</dbReference>
<feature type="region of interest" description="Disordered" evidence="1">
    <location>
        <begin position="330"/>
        <end position="433"/>
    </location>
</feature>
<dbReference type="OrthoDB" id="312874at2759"/>
<dbReference type="InterPro" id="IPR040976">
    <property type="entry name" value="Pkinase_fungal"/>
</dbReference>
<feature type="domain" description="Fungal-type protein kinase" evidence="2">
    <location>
        <begin position="156"/>
        <end position="213"/>
    </location>
</feature>
<gene>
    <name evidence="3" type="ORF">PUNSTDRAFT_137755</name>
</gene>
<evidence type="ECO:0000313" key="4">
    <source>
        <dbReference type="Proteomes" id="UP000054196"/>
    </source>
</evidence>
<organism evidence="3 4">
    <name type="scientific">Punctularia strigosozonata (strain HHB-11173)</name>
    <name type="common">White-rot fungus</name>
    <dbReference type="NCBI Taxonomy" id="741275"/>
    <lineage>
        <taxon>Eukaryota</taxon>
        <taxon>Fungi</taxon>
        <taxon>Dikarya</taxon>
        <taxon>Basidiomycota</taxon>
        <taxon>Agaricomycotina</taxon>
        <taxon>Agaricomycetes</taxon>
        <taxon>Corticiales</taxon>
        <taxon>Punctulariaceae</taxon>
        <taxon>Punctularia</taxon>
    </lineage>
</organism>